<name>A0ABY9DVF8_VITVI</name>
<evidence type="ECO:0000313" key="2">
    <source>
        <dbReference type="Proteomes" id="UP001227230"/>
    </source>
</evidence>
<accession>A0ABY9DVF8</accession>
<evidence type="ECO:0008006" key="3">
    <source>
        <dbReference type="Google" id="ProtNLM"/>
    </source>
</evidence>
<proteinExistence type="predicted"/>
<gene>
    <name evidence="1" type="ORF">VitviT2T_028269</name>
</gene>
<dbReference type="Proteomes" id="UP001227230">
    <property type="component" value="Chromosome 18"/>
</dbReference>
<reference evidence="1 2" key="1">
    <citation type="journal article" date="2023" name="Hortic Res">
        <title>The complete reference genome for grapevine (Vitis vinifera L.) genetics and breeding.</title>
        <authorList>
            <person name="Shi X."/>
            <person name="Cao S."/>
            <person name="Wang X."/>
            <person name="Huang S."/>
            <person name="Wang Y."/>
            <person name="Liu Z."/>
            <person name="Liu W."/>
            <person name="Leng X."/>
            <person name="Peng Y."/>
            <person name="Wang N."/>
            <person name="Wang Y."/>
            <person name="Ma Z."/>
            <person name="Xu X."/>
            <person name="Zhang F."/>
            <person name="Xue H."/>
            <person name="Zhong H."/>
            <person name="Wang Y."/>
            <person name="Zhang K."/>
            <person name="Velt A."/>
            <person name="Avia K."/>
            <person name="Holtgrawe D."/>
            <person name="Grimplet J."/>
            <person name="Matus J.T."/>
            <person name="Ware D."/>
            <person name="Wu X."/>
            <person name="Wang H."/>
            <person name="Liu C."/>
            <person name="Fang Y."/>
            <person name="Rustenholz C."/>
            <person name="Cheng Z."/>
            <person name="Xiao H."/>
            <person name="Zhou Y."/>
        </authorList>
    </citation>
    <scope>NUCLEOTIDE SEQUENCE [LARGE SCALE GENOMIC DNA]</scope>
    <source>
        <strain evidence="2">cv. Pinot noir / PN40024</strain>
        <tissue evidence="1">Leaf</tissue>
    </source>
</reference>
<dbReference type="EMBL" id="CP126665">
    <property type="protein sequence ID" value="WKA10709.1"/>
    <property type="molecule type" value="Genomic_DNA"/>
</dbReference>
<evidence type="ECO:0000313" key="1">
    <source>
        <dbReference type="EMBL" id="WKA10709.1"/>
    </source>
</evidence>
<organism evidence="1 2">
    <name type="scientific">Vitis vinifera</name>
    <name type="common">Grape</name>
    <dbReference type="NCBI Taxonomy" id="29760"/>
    <lineage>
        <taxon>Eukaryota</taxon>
        <taxon>Viridiplantae</taxon>
        <taxon>Streptophyta</taxon>
        <taxon>Embryophyta</taxon>
        <taxon>Tracheophyta</taxon>
        <taxon>Spermatophyta</taxon>
        <taxon>Magnoliopsida</taxon>
        <taxon>eudicotyledons</taxon>
        <taxon>Gunneridae</taxon>
        <taxon>Pentapetalae</taxon>
        <taxon>rosids</taxon>
        <taxon>Vitales</taxon>
        <taxon>Vitaceae</taxon>
        <taxon>Viteae</taxon>
        <taxon>Vitis</taxon>
    </lineage>
</organism>
<keyword evidence="2" id="KW-1185">Reference proteome</keyword>
<protein>
    <recommendedName>
        <fullName evidence="3">Retrovirus-related Pol polyprotein from transposon RE1</fullName>
    </recommendedName>
</protein>
<sequence length="131" mass="14506">MIEGKATLTPSALGKPLSFSDGEPLPDPSLYRSIVGASQYVTITRPDISFFVNKSYQFMAHPTSTHWLFVKRILRYLEGTSTHGLLLHSSSLLALQGYTDADWASCSDDRKNTNGSCLFFIPNLISWSSSK</sequence>
<dbReference type="PANTHER" id="PTHR11439:SF455">
    <property type="entry name" value="RLK (RECEPTOR-LIKE PROTEIN KINASE) 8, PUTATIVE-RELATED"/>
    <property type="match status" value="1"/>
</dbReference>
<dbReference type="PANTHER" id="PTHR11439">
    <property type="entry name" value="GAG-POL-RELATED RETROTRANSPOSON"/>
    <property type="match status" value="1"/>
</dbReference>